<feature type="region of interest" description="Disordered" evidence="1">
    <location>
        <begin position="164"/>
        <end position="187"/>
    </location>
</feature>
<dbReference type="Proteomes" id="UP000182725">
    <property type="component" value="Unassembled WGS sequence"/>
</dbReference>
<dbReference type="PANTHER" id="PTHR30565:SF9">
    <property type="entry name" value="PROTEIN YCIF"/>
    <property type="match status" value="1"/>
</dbReference>
<name>A0A1H5LED7_9MICC</name>
<organism evidence="2 3">
    <name type="scientific">Arthrobacter alpinus</name>
    <dbReference type="NCBI Taxonomy" id="656366"/>
    <lineage>
        <taxon>Bacteria</taxon>
        <taxon>Bacillati</taxon>
        <taxon>Actinomycetota</taxon>
        <taxon>Actinomycetes</taxon>
        <taxon>Micrococcales</taxon>
        <taxon>Micrococcaceae</taxon>
        <taxon>Arthrobacter</taxon>
    </lineage>
</organism>
<dbReference type="PANTHER" id="PTHR30565">
    <property type="entry name" value="PROTEIN YCIF"/>
    <property type="match status" value="1"/>
</dbReference>
<dbReference type="InterPro" id="IPR009078">
    <property type="entry name" value="Ferritin-like_SF"/>
</dbReference>
<dbReference type="Pfam" id="PF05974">
    <property type="entry name" value="DUF892"/>
    <property type="match status" value="1"/>
</dbReference>
<evidence type="ECO:0000313" key="2">
    <source>
        <dbReference type="EMBL" id="SEE75422.1"/>
    </source>
</evidence>
<proteinExistence type="predicted"/>
<dbReference type="InterPro" id="IPR010287">
    <property type="entry name" value="DUF892_YciF-like"/>
</dbReference>
<dbReference type="SUPFAM" id="SSF47240">
    <property type="entry name" value="Ferritin-like"/>
    <property type="match status" value="1"/>
</dbReference>
<dbReference type="RefSeq" id="WP_074711786.1">
    <property type="nucleotide sequence ID" value="NZ_FNTV01000001.1"/>
</dbReference>
<gene>
    <name evidence="2" type="ORF">SAMN04489740_2426</name>
</gene>
<reference evidence="2 3" key="1">
    <citation type="submission" date="2016-10" db="EMBL/GenBank/DDBJ databases">
        <authorList>
            <person name="de Groot N.N."/>
        </authorList>
    </citation>
    <scope>NUCLEOTIDE SEQUENCE [LARGE SCALE GENOMIC DNA]</scope>
    <source>
        <strain evidence="2 3">DSM 22274</strain>
    </source>
</reference>
<evidence type="ECO:0000313" key="3">
    <source>
        <dbReference type="Proteomes" id="UP000182725"/>
    </source>
</evidence>
<dbReference type="InterPro" id="IPR047114">
    <property type="entry name" value="YciF"/>
</dbReference>
<evidence type="ECO:0000256" key="1">
    <source>
        <dbReference type="SAM" id="MobiDB-lite"/>
    </source>
</evidence>
<feature type="compositionally biased region" description="Low complexity" evidence="1">
    <location>
        <begin position="164"/>
        <end position="174"/>
    </location>
</feature>
<dbReference type="InterPro" id="IPR012347">
    <property type="entry name" value="Ferritin-like"/>
</dbReference>
<dbReference type="Gene3D" id="1.20.1260.10">
    <property type="match status" value="1"/>
</dbReference>
<dbReference type="AlphaFoldDB" id="A0A1H5LED7"/>
<accession>A0A1H5LED7</accession>
<dbReference type="EMBL" id="FNTV01000001">
    <property type="protein sequence ID" value="SEE75422.1"/>
    <property type="molecule type" value="Genomic_DNA"/>
</dbReference>
<protein>
    <submittedName>
        <fullName evidence="2">Ferritin-like metal-binding protein YciE</fullName>
    </submittedName>
</protein>
<sequence length="187" mass="20420">MFEHFNTAEEIFRFKLGLALTMEHDSQELLHDMRKAAMRSEVKELFQEHTHETRQQIENLHQCFALLSTEAGRSPSPTTKGLAKELKSLLGKVDSSLADGVVLSGAIETEHYEVAVYETLILQAKARGVAGVAELLNQNLLQEKSMIGKLLAATEAIAREDAAAQADTAASPAPEIEVPPYLPPGSI</sequence>